<dbReference type="AlphaFoldDB" id="A0AAD9P0G5"/>
<keyword evidence="5" id="KW-0342">GTP-binding</keyword>
<evidence type="ECO:0000256" key="3">
    <source>
        <dbReference type="ARBA" id="ARBA00022490"/>
    </source>
</evidence>
<evidence type="ECO:0000313" key="12">
    <source>
        <dbReference type="Proteomes" id="UP001209878"/>
    </source>
</evidence>
<evidence type="ECO:0000256" key="8">
    <source>
        <dbReference type="RuleBase" id="RU000405"/>
    </source>
</evidence>
<dbReference type="InterPro" id="IPR024096">
    <property type="entry name" value="NO_sig/Golgi_transp_ligand-bd"/>
</dbReference>
<dbReference type="Gene3D" id="6.10.250.780">
    <property type="match status" value="1"/>
</dbReference>
<protein>
    <recommendedName>
        <fullName evidence="2">guanylate cyclase</fullName>
        <ecNumber evidence="2">4.6.1.2</ecNumber>
    </recommendedName>
</protein>
<dbReference type="InterPro" id="IPR029787">
    <property type="entry name" value="Nucleotide_cyclase"/>
</dbReference>
<feature type="domain" description="Guanylate cyclase" evidence="10">
    <location>
        <begin position="431"/>
        <end position="457"/>
    </location>
</feature>
<organism evidence="11 12">
    <name type="scientific">Ridgeia piscesae</name>
    <name type="common">Tubeworm</name>
    <dbReference type="NCBI Taxonomy" id="27915"/>
    <lineage>
        <taxon>Eukaryota</taxon>
        <taxon>Metazoa</taxon>
        <taxon>Spiralia</taxon>
        <taxon>Lophotrochozoa</taxon>
        <taxon>Annelida</taxon>
        <taxon>Polychaeta</taxon>
        <taxon>Sedentaria</taxon>
        <taxon>Canalipalpata</taxon>
        <taxon>Sabellida</taxon>
        <taxon>Siboglinidae</taxon>
        <taxon>Ridgeia</taxon>
    </lineage>
</organism>
<evidence type="ECO:0000256" key="2">
    <source>
        <dbReference type="ARBA" id="ARBA00012202"/>
    </source>
</evidence>
<dbReference type="Gene3D" id="3.90.1520.10">
    <property type="entry name" value="H-NOX domain"/>
    <property type="match status" value="1"/>
</dbReference>
<dbReference type="InterPro" id="IPR042463">
    <property type="entry name" value="HNOB_dom_associated_sf"/>
</dbReference>
<sequence>MYGQIHMCARSLVLEKFGEEAWNKILEKSGADDAEHFMTFHCYKDSLTISLIVTISEVLGVPLPTVLEIFGEYFFTYCLQTGYDKMLMTLGDNIETFIQNLDSLHALLSVTYVSMDAPSFRLTCEPDPDVSGAIRLHYYSSRAGLYPIVVGVLKAVGRHIYDLDVKAEVVEINKAEAAQETYEHVTFRFFTKTRKQETGAKSPTSAKPAISAGGATDISLTYPPSTIVGAKDFCNIFPFHVAFNKNLELVQCGAKVQTMTNFSTLKHPRLDDIFTLLYPKMPLTFDHIQRFINSAKKVVDGSDELKHKVDTNRLVLKGQMVWLEENNYMVYIASLRVSSLTELQERGLYLSDIPVYDVTRELVLLNQQRIAEIDIAKKLDQTMAELKRTSSALEREKAKTEMLLSQMLPPKIAMQLRDGKKVQAEKFRQVTILFSDIVTFTNIAAAVQPTDIVSMLDEMYSRFDKLTTLHDVYKIRIGIHTGSVVAGVVGQKMPRYCLFGDTVNTASRMESNGIPACIHCSETTYRALQTHDYRFVDRGQIIVKGKGSMHTYFLIGNATKSIPLSEDFNSTTNFSSVATIEGMMSLNSAVPTPSPPVPASTTSVQPLMTKLPEDNCMTFPDKKTKMHKTIAGILLHGLVDIGQSFRNIPEK</sequence>
<dbReference type="Pfam" id="PF07700">
    <property type="entry name" value="HNOB"/>
    <property type="match status" value="1"/>
</dbReference>
<dbReference type="InterPro" id="IPR038158">
    <property type="entry name" value="H-NOX_domain_sf"/>
</dbReference>
<gene>
    <name evidence="11" type="ORF">NP493_222g01034</name>
</gene>
<dbReference type="GO" id="GO:0020037">
    <property type="term" value="F:heme binding"/>
    <property type="evidence" value="ECO:0007669"/>
    <property type="project" value="InterPro"/>
</dbReference>
<evidence type="ECO:0000256" key="5">
    <source>
        <dbReference type="ARBA" id="ARBA00023134"/>
    </source>
</evidence>
<evidence type="ECO:0000256" key="9">
    <source>
        <dbReference type="SAM" id="Coils"/>
    </source>
</evidence>
<dbReference type="SUPFAM" id="SSF111126">
    <property type="entry name" value="Ligand-binding domain in the NO signalling and Golgi transport"/>
    <property type="match status" value="1"/>
</dbReference>
<name>A0AAD9P0G5_RIDPI</name>
<dbReference type="PANTHER" id="PTHR45655:SF13">
    <property type="entry name" value="SOLUBLE GUANYLATE CYCLASE GCY-32-RELATED"/>
    <property type="match status" value="1"/>
</dbReference>
<comment type="similarity">
    <text evidence="8">Belongs to the adenylyl cyclase class-4/guanylyl cyclase family.</text>
</comment>
<accession>A0AAD9P0G5</accession>
<dbReference type="InterPro" id="IPR018297">
    <property type="entry name" value="A/G_cyclase_CS"/>
</dbReference>
<dbReference type="InterPro" id="IPR001054">
    <property type="entry name" value="A/G_cyclase"/>
</dbReference>
<proteinExistence type="inferred from homology"/>
<dbReference type="SMART" id="SM00044">
    <property type="entry name" value="CYCc"/>
    <property type="match status" value="1"/>
</dbReference>
<keyword evidence="7" id="KW-0141">cGMP biosynthesis</keyword>
<keyword evidence="3" id="KW-0963">Cytoplasm</keyword>
<dbReference type="GO" id="GO:0004383">
    <property type="term" value="F:guanylate cyclase activity"/>
    <property type="evidence" value="ECO:0007669"/>
    <property type="project" value="UniProtKB-EC"/>
</dbReference>
<dbReference type="SUPFAM" id="SSF55073">
    <property type="entry name" value="Nucleotide cyclase"/>
    <property type="match status" value="1"/>
</dbReference>
<dbReference type="GO" id="GO:0005525">
    <property type="term" value="F:GTP binding"/>
    <property type="evidence" value="ECO:0007669"/>
    <property type="project" value="UniProtKB-KW"/>
</dbReference>
<feature type="domain" description="Guanylate cyclase" evidence="10">
    <location>
        <begin position="458"/>
        <end position="510"/>
    </location>
</feature>
<dbReference type="CDD" id="cd07302">
    <property type="entry name" value="CHD"/>
    <property type="match status" value="1"/>
</dbReference>
<evidence type="ECO:0000259" key="10">
    <source>
        <dbReference type="PROSITE" id="PS50125"/>
    </source>
</evidence>
<dbReference type="EC" id="4.6.1.2" evidence="2"/>
<dbReference type="InterPro" id="IPR011644">
    <property type="entry name" value="Heme_NO-bd"/>
</dbReference>
<keyword evidence="12" id="KW-1185">Reference proteome</keyword>
<dbReference type="PROSITE" id="PS00452">
    <property type="entry name" value="GUANYLATE_CYCLASE_1"/>
    <property type="match status" value="1"/>
</dbReference>
<dbReference type="Proteomes" id="UP001209878">
    <property type="component" value="Unassembled WGS sequence"/>
</dbReference>
<dbReference type="Gene3D" id="3.30.450.260">
    <property type="entry name" value="Haem NO binding associated domain"/>
    <property type="match status" value="1"/>
</dbReference>
<reference evidence="11" key="1">
    <citation type="journal article" date="2023" name="Mol. Biol. Evol.">
        <title>Third-Generation Sequencing Reveals the Adaptive Role of the Epigenome in Three Deep-Sea Polychaetes.</title>
        <authorList>
            <person name="Perez M."/>
            <person name="Aroh O."/>
            <person name="Sun Y."/>
            <person name="Lan Y."/>
            <person name="Juniper S.K."/>
            <person name="Young C.R."/>
            <person name="Angers B."/>
            <person name="Qian P.Y."/>
        </authorList>
    </citation>
    <scope>NUCLEOTIDE SEQUENCE</scope>
    <source>
        <strain evidence="11">R07B-5</strain>
    </source>
</reference>
<dbReference type="FunFam" id="3.30.450.260:FF:000002">
    <property type="entry name" value="guanylate cyclase soluble subunit alpha-2"/>
    <property type="match status" value="1"/>
</dbReference>
<dbReference type="PANTHER" id="PTHR45655">
    <property type="entry name" value="GUANYLATE CYCLASE SOLUBLE SUBUNIT BETA-2"/>
    <property type="match status" value="1"/>
</dbReference>
<keyword evidence="4" id="KW-0547">Nucleotide-binding</keyword>
<dbReference type="InterPro" id="IPR011645">
    <property type="entry name" value="HNOB_dom_associated"/>
</dbReference>
<evidence type="ECO:0000256" key="4">
    <source>
        <dbReference type="ARBA" id="ARBA00022741"/>
    </source>
</evidence>
<dbReference type="PROSITE" id="PS50125">
    <property type="entry name" value="GUANYLATE_CYCLASE_2"/>
    <property type="match status" value="2"/>
</dbReference>
<comment type="caution">
    <text evidence="11">The sequence shown here is derived from an EMBL/GenBank/DDBJ whole genome shotgun (WGS) entry which is preliminary data.</text>
</comment>
<evidence type="ECO:0000256" key="1">
    <source>
        <dbReference type="ARBA" id="ARBA00004496"/>
    </source>
</evidence>
<feature type="coiled-coil region" evidence="9">
    <location>
        <begin position="376"/>
        <end position="403"/>
    </location>
</feature>
<dbReference type="Pfam" id="PF00211">
    <property type="entry name" value="Guanylate_cyc"/>
    <property type="match status" value="1"/>
</dbReference>
<comment type="subcellular location">
    <subcellularLocation>
        <location evidence="1">Cytoplasm</location>
    </subcellularLocation>
</comment>
<dbReference type="GO" id="GO:0070482">
    <property type="term" value="P:response to oxygen levels"/>
    <property type="evidence" value="ECO:0007669"/>
    <property type="project" value="TreeGrafter"/>
</dbReference>
<dbReference type="Pfam" id="PF07701">
    <property type="entry name" value="HNOBA"/>
    <property type="match status" value="1"/>
</dbReference>
<dbReference type="GO" id="GO:0008074">
    <property type="term" value="C:guanylate cyclase complex, soluble"/>
    <property type="evidence" value="ECO:0007669"/>
    <property type="project" value="TreeGrafter"/>
</dbReference>
<keyword evidence="9" id="KW-0175">Coiled coil</keyword>
<evidence type="ECO:0000256" key="6">
    <source>
        <dbReference type="ARBA" id="ARBA00023239"/>
    </source>
</evidence>
<dbReference type="Gene3D" id="3.30.70.1230">
    <property type="entry name" value="Nucleotide cyclase"/>
    <property type="match status" value="2"/>
</dbReference>
<dbReference type="GO" id="GO:0019934">
    <property type="term" value="P:cGMP-mediated signaling"/>
    <property type="evidence" value="ECO:0007669"/>
    <property type="project" value="TreeGrafter"/>
</dbReference>
<keyword evidence="6 8" id="KW-0456">Lyase</keyword>
<evidence type="ECO:0000313" key="11">
    <source>
        <dbReference type="EMBL" id="KAK2185784.1"/>
    </source>
</evidence>
<dbReference type="EMBL" id="JAODUO010000222">
    <property type="protein sequence ID" value="KAK2185784.1"/>
    <property type="molecule type" value="Genomic_DNA"/>
</dbReference>
<evidence type="ECO:0000256" key="7">
    <source>
        <dbReference type="ARBA" id="ARBA00023293"/>
    </source>
</evidence>